<dbReference type="PANTHER" id="PTHR42734">
    <property type="entry name" value="METAL TRANSPORT SYSTEM ATP-BINDING PROTEIN TM_0124-RELATED"/>
    <property type="match status" value="1"/>
</dbReference>
<reference evidence="9 10" key="1">
    <citation type="submission" date="2013-09" db="EMBL/GenBank/DDBJ databases">
        <title>Whole genome shotgun sequence of Vibrio proteolyticus NBRC 13287.</title>
        <authorList>
            <person name="Isaki S."/>
            <person name="Hosoyama A."/>
            <person name="Numata M."/>
            <person name="Hashimoto M."/>
            <person name="Hosoyama Y."/>
            <person name="Tsuchikane K."/>
            <person name="Noguchi M."/>
            <person name="Hirakata S."/>
            <person name="Ichikawa N."/>
            <person name="Ohji S."/>
            <person name="Yamazoe A."/>
            <person name="Fujita N."/>
        </authorList>
    </citation>
    <scope>NUCLEOTIDE SEQUENCE [LARGE SCALE GENOMIC DNA]</scope>
    <source>
        <strain evidence="9 10">NBRC 13287</strain>
    </source>
</reference>
<dbReference type="InterPro" id="IPR027417">
    <property type="entry name" value="P-loop_NTPase"/>
</dbReference>
<dbReference type="CDD" id="cd03214">
    <property type="entry name" value="ABC_Iron-Siderophores_B12_Hemin"/>
    <property type="match status" value="1"/>
</dbReference>
<dbReference type="EMBL" id="BATJ01000008">
    <property type="protein sequence ID" value="GAD67566.1"/>
    <property type="molecule type" value="Genomic_DNA"/>
</dbReference>
<keyword evidence="1" id="KW-0813">Transport</keyword>
<evidence type="ECO:0000313" key="10">
    <source>
        <dbReference type="Proteomes" id="UP000016570"/>
    </source>
</evidence>
<dbReference type="Gene3D" id="3.40.50.300">
    <property type="entry name" value="P-loop containing nucleotide triphosphate hydrolases"/>
    <property type="match status" value="1"/>
</dbReference>
<dbReference type="STRING" id="1219065.VPR01S_08_01490"/>
<keyword evidence="5 9" id="KW-0067">ATP-binding</keyword>
<dbReference type="InterPro" id="IPR050153">
    <property type="entry name" value="Metal_Ion_Import_ABC"/>
</dbReference>
<dbReference type="InterPro" id="IPR003439">
    <property type="entry name" value="ABC_transporter-like_ATP-bd"/>
</dbReference>
<dbReference type="eggNOG" id="COG4138">
    <property type="taxonomic scope" value="Bacteria"/>
</dbReference>
<dbReference type="PANTHER" id="PTHR42734:SF18">
    <property type="entry name" value="VITAMIN B12 IMPORT ATP-BINDING PROTEIN BTUD"/>
    <property type="match status" value="1"/>
</dbReference>
<evidence type="ECO:0000313" key="9">
    <source>
        <dbReference type="EMBL" id="GAD67566.1"/>
    </source>
</evidence>
<keyword evidence="7" id="KW-0472">Membrane</keyword>
<sequence>MSFQCERGEVVHVVGPNGSGKSTLLSAIAGVLDYQGQALVDGVDVKNVTLKELALKRAYLSQSERPAFNIEVFQYLALSVPEHTCATQETIGEVIAHLTQLVDIRDKLHRSINQLSGGEWQRVRLAAICLQVWPSLNPNAKALFLDEPAAPLDIGQEALLYQLIREVAQQGICVVMANHDLNRTLRLADKAILLDKGVLQSVGTAKEVLNPQRLSDVFKTRVKMLNLEGQPYLIFD</sequence>
<proteinExistence type="predicted"/>
<dbReference type="GO" id="GO:0016887">
    <property type="term" value="F:ATP hydrolysis activity"/>
    <property type="evidence" value="ECO:0007669"/>
    <property type="project" value="InterPro"/>
</dbReference>
<dbReference type="Proteomes" id="UP000016570">
    <property type="component" value="Unassembled WGS sequence"/>
</dbReference>
<protein>
    <submittedName>
        <fullName evidence="9">Putative ABC transporter ATP-binding protein</fullName>
    </submittedName>
</protein>
<keyword evidence="3" id="KW-0997">Cell inner membrane</keyword>
<dbReference type="GO" id="GO:0005524">
    <property type="term" value="F:ATP binding"/>
    <property type="evidence" value="ECO:0007669"/>
    <property type="project" value="UniProtKB-KW"/>
</dbReference>
<evidence type="ECO:0000256" key="4">
    <source>
        <dbReference type="ARBA" id="ARBA00022741"/>
    </source>
</evidence>
<keyword evidence="10" id="KW-1185">Reference proteome</keyword>
<organism evidence="9 10">
    <name type="scientific">Vibrio proteolyticus NBRC 13287</name>
    <dbReference type="NCBI Taxonomy" id="1219065"/>
    <lineage>
        <taxon>Bacteria</taxon>
        <taxon>Pseudomonadati</taxon>
        <taxon>Pseudomonadota</taxon>
        <taxon>Gammaproteobacteria</taxon>
        <taxon>Vibrionales</taxon>
        <taxon>Vibrionaceae</taxon>
        <taxon>Vibrio</taxon>
    </lineage>
</organism>
<evidence type="ECO:0000256" key="3">
    <source>
        <dbReference type="ARBA" id="ARBA00022519"/>
    </source>
</evidence>
<keyword evidence="4" id="KW-0547">Nucleotide-binding</keyword>
<evidence type="ECO:0000256" key="2">
    <source>
        <dbReference type="ARBA" id="ARBA00022475"/>
    </source>
</evidence>
<evidence type="ECO:0000256" key="7">
    <source>
        <dbReference type="ARBA" id="ARBA00023136"/>
    </source>
</evidence>
<evidence type="ECO:0000259" key="8">
    <source>
        <dbReference type="PROSITE" id="PS50893"/>
    </source>
</evidence>
<dbReference type="NCBIfam" id="NF002981">
    <property type="entry name" value="PRK03695.1"/>
    <property type="match status" value="1"/>
</dbReference>
<keyword evidence="6" id="KW-1278">Translocase</keyword>
<keyword evidence="2" id="KW-1003">Cell membrane</keyword>
<dbReference type="SUPFAM" id="SSF52540">
    <property type="entry name" value="P-loop containing nucleoside triphosphate hydrolases"/>
    <property type="match status" value="1"/>
</dbReference>
<name>U2ZIH2_VIBPR</name>
<evidence type="ECO:0000256" key="6">
    <source>
        <dbReference type="ARBA" id="ARBA00022967"/>
    </source>
</evidence>
<dbReference type="InterPro" id="IPR003593">
    <property type="entry name" value="AAA+_ATPase"/>
</dbReference>
<dbReference type="Pfam" id="PF00005">
    <property type="entry name" value="ABC_tran"/>
    <property type="match status" value="1"/>
</dbReference>
<accession>U2ZIH2</accession>
<feature type="domain" description="ABC transporter" evidence="8">
    <location>
        <begin position="1"/>
        <end position="221"/>
    </location>
</feature>
<comment type="caution">
    <text evidence="9">The sequence shown here is derived from an EMBL/GenBank/DDBJ whole genome shotgun (WGS) entry which is preliminary data.</text>
</comment>
<dbReference type="SMART" id="SM00382">
    <property type="entry name" value="AAA"/>
    <property type="match status" value="1"/>
</dbReference>
<evidence type="ECO:0000256" key="5">
    <source>
        <dbReference type="ARBA" id="ARBA00022840"/>
    </source>
</evidence>
<gene>
    <name evidence="9" type="ORF">VPR01S_08_01490</name>
</gene>
<dbReference type="AlphaFoldDB" id="U2ZIH2"/>
<dbReference type="FunFam" id="3.40.50.300:FF:000462">
    <property type="entry name" value="Vitamin B12 import ATP-binding protein BtuD"/>
    <property type="match status" value="1"/>
</dbReference>
<evidence type="ECO:0000256" key="1">
    <source>
        <dbReference type="ARBA" id="ARBA00022448"/>
    </source>
</evidence>
<dbReference type="PROSITE" id="PS50893">
    <property type="entry name" value="ABC_TRANSPORTER_2"/>
    <property type="match status" value="1"/>
</dbReference>